<dbReference type="Proteomes" id="UP000268310">
    <property type="component" value="Chromosome"/>
</dbReference>
<reference evidence="2" key="4">
    <citation type="submission" date="2023-02" db="EMBL/GenBank/DDBJ databases">
        <authorList>
            <person name="Sun Q."/>
            <person name="Mori K."/>
        </authorList>
    </citation>
    <scope>NUCLEOTIDE SEQUENCE</scope>
    <source>
        <strain evidence="2">NBRC 114545</strain>
    </source>
</reference>
<accession>A0AA37XM04</accession>
<organism evidence="2 4">
    <name type="scientific">Tetragenococcus osmophilus</name>
    <dbReference type="NCBI Taxonomy" id="526944"/>
    <lineage>
        <taxon>Bacteria</taxon>
        <taxon>Bacillati</taxon>
        <taxon>Bacillota</taxon>
        <taxon>Bacilli</taxon>
        <taxon>Lactobacillales</taxon>
        <taxon>Enterococcaceae</taxon>
        <taxon>Tetragenococcus</taxon>
    </lineage>
</organism>
<reference evidence="2 4" key="2">
    <citation type="journal article" date="2014" name="Int. J. Syst. Evol. Microbiol.">
        <title>Complete genome sequence of Corynebacterium casei LMG S-19264T (=DSM 44701T), isolated from a smear-ripened cheese.</title>
        <authorList>
            <consortium name="US DOE Joint Genome Institute (JGI-PGF)"/>
            <person name="Walter F."/>
            <person name="Albersmeier A."/>
            <person name="Kalinowski J."/>
            <person name="Ruckert C."/>
        </authorList>
    </citation>
    <scope>NUCLEOTIDE SEQUENCE [LARGE SCALE GENOMIC DNA]</scope>
    <source>
        <strain evidence="2 4">NBRC 114545</strain>
    </source>
</reference>
<evidence type="ECO:0000313" key="1">
    <source>
        <dbReference type="EMBL" id="AYW48891.1"/>
    </source>
</evidence>
<protein>
    <recommendedName>
        <fullName evidence="5">DUF2877 domain-containing protein</fullName>
    </recommendedName>
</protein>
<evidence type="ECO:0000313" key="2">
    <source>
        <dbReference type="EMBL" id="GMA73247.1"/>
    </source>
</evidence>
<dbReference type="EMBL" id="BSUW01000001">
    <property type="protein sequence ID" value="GMA73247.1"/>
    <property type="molecule type" value="Genomic_DNA"/>
</dbReference>
<evidence type="ECO:0008006" key="5">
    <source>
        <dbReference type="Google" id="ProtNLM"/>
    </source>
</evidence>
<proteinExistence type="predicted"/>
<dbReference type="EMBL" id="CP027783">
    <property type="protein sequence ID" value="AYW48891.1"/>
    <property type="molecule type" value="Genomic_DNA"/>
</dbReference>
<dbReference type="Pfam" id="PF11392">
    <property type="entry name" value="AllH"/>
    <property type="match status" value="1"/>
</dbReference>
<dbReference type="AlphaFoldDB" id="A0AA37XM04"/>
<dbReference type="KEGG" id="too:C7K38_01880"/>
<keyword evidence="3" id="KW-1185">Reference proteome</keyword>
<sequence length="274" mass="30836">MNKVTISQWIYPIDQLGKMATVHSVFDHSFNLQIGGHLINVANYSGYLSSFGLYLPDAMFAQLFPYIQQGNKVKIQKQKLTAYSIKGVQSVSWQEEEQEIVDLDVAKMTIPTEQLAVLKEVLSNENLEEKIGLDLTEETKTILKKLAYATKEELTTVDYEEITRFLIGRGKGLTPSGDDLLVAYLSILKLKKDSRAEEYSSVLAQSNLSTTDVSKEYVVASMQGHVNSLVYQLYQDLQEEKDKNIIERDVQKVMMIGHTSGKDLSMGLLLGLQK</sequence>
<reference evidence="1" key="3">
    <citation type="submission" date="2018-03" db="EMBL/GenBank/DDBJ databases">
        <authorList>
            <person name="Jeon C.O."/>
        </authorList>
    </citation>
    <scope>NUCLEOTIDE SEQUENCE</scope>
    <source>
        <strain evidence="1">JCM 31126</strain>
    </source>
</reference>
<dbReference type="InterPro" id="IPR021530">
    <property type="entry name" value="AllH-like"/>
</dbReference>
<name>A0AA37XM04_9ENTE</name>
<dbReference type="Proteomes" id="UP001157039">
    <property type="component" value="Unassembled WGS sequence"/>
</dbReference>
<reference evidence="1 3" key="1">
    <citation type="journal article" date="2012" name="Int. J. Syst. Evol. Microbiol.">
        <title>Characterization of Tetragenococcus strains from sugar thick juice reveals a novel species, Tetragenococcus osmophilus sp. nov., and divides Tetragenococcus halophilus into two subspecies, T. halophilus subsp. halophilus subsp. nov. and T. halophilus subsp. flandriensis subsp. nov.</title>
        <authorList>
            <person name="Juste A."/>
            <person name="Van Trappen S."/>
            <person name="Verreth C."/>
            <person name="Cleenwerck I."/>
            <person name="De Vos P."/>
            <person name="Lievens B."/>
            <person name="Willems K.A."/>
        </authorList>
    </citation>
    <scope>NUCLEOTIDE SEQUENCE [LARGE SCALE GENOMIC DNA]</scope>
    <source>
        <strain evidence="1 3">JCM 31126</strain>
    </source>
</reference>
<evidence type="ECO:0000313" key="4">
    <source>
        <dbReference type="Proteomes" id="UP001157039"/>
    </source>
</evidence>
<evidence type="ECO:0000313" key="3">
    <source>
        <dbReference type="Proteomes" id="UP000268310"/>
    </source>
</evidence>
<gene>
    <name evidence="1" type="ORF">C7K38_01880</name>
    <name evidence="2" type="ORF">GCM10025885_22960</name>
</gene>